<evidence type="ECO:0000313" key="2">
    <source>
        <dbReference type="EMBL" id="OGG05538.1"/>
    </source>
</evidence>
<dbReference type="AlphaFoldDB" id="A0A1F5YZC6"/>
<dbReference type="Proteomes" id="UP000179129">
    <property type="component" value="Unassembled WGS sequence"/>
</dbReference>
<gene>
    <name evidence="2" type="ORF">A3F83_11420</name>
</gene>
<dbReference type="EMBL" id="MFIX01000044">
    <property type="protein sequence ID" value="OGG05538.1"/>
    <property type="molecule type" value="Genomic_DNA"/>
</dbReference>
<sequence>MGSTDIINRRIRFIILLMGLILAAAAESYAQNDSAGAEENRPGTRSKFEAFSVTYLHIPKSSLSDRRLFFSPSPGIAELEVNLLEVNLNLPRLYRESRTVLVHSLSIQRLKFKLGELSAADPQYPGQRTPEEQKAAFEGISWLDDLAAVEYRILASSSFSEGRWRWWLTSRHGLYSDFSGGLSAGDYRVQAALGIDRTWGNGAVLGLGAAYSTTFSSLILPVLNFQTSSGFPLRLKLLLPFEGSLIYRISDYLELGLAGRIEGNRYNLRGAKSPLTGAPADNLRYSAGTLGLQAGIRLAGPCRLILERGFTFRNRLELYDGGRKNGVLYPGVPSFTRVAFSVEL</sequence>
<dbReference type="InterPro" id="IPR046235">
    <property type="entry name" value="DUF6268"/>
</dbReference>
<accession>A0A1F5YZC6</accession>
<proteinExistence type="predicted"/>
<dbReference type="STRING" id="1817867.A3F83_11420"/>
<feature type="domain" description="DUF6268" evidence="1">
    <location>
        <begin position="163"/>
        <end position="320"/>
    </location>
</feature>
<evidence type="ECO:0000313" key="3">
    <source>
        <dbReference type="Proteomes" id="UP000179129"/>
    </source>
</evidence>
<evidence type="ECO:0000259" key="1">
    <source>
        <dbReference type="Pfam" id="PF19783"/>
    </source>
</evidence>
<organism evidence="2 3">
    <name type="scientific">Candidatus Glassbacteria bacterium RIFCSPLOWO2_12_FULL_58_11</name>
    <dbReference type="NCBI Taxonomy" id="1817867"/>
    <lineage>
        <taxon>Bacteria</taxon>
        <taxon>Candidatus Glassiibacteriota</taxon>
    </lineage>
</organism>
<reference evidence="2 3" key="1">
    <citation type="journal article" date="2016" name="Nat. Commun.">
        <title>Thousands of microbial genomes shed light on interconnected biogeochemical processes in an aquifer system.</title>
        <authorList>
            <person name="Anantharaman K."/>
            <person name="Brown C.T."/>
            <person name="Hug L.A."/>
            <person name="Sharon I."/>
            <person name="Castelle C.J."/>
            <person name="Probst A.J."/>
            <person name="Thomas B.C."/>
            <person name="Singh A."/>
            <person name="Wilkins M.J."/>
            <person name="Karaoz U."/>
            <person name="Brodie E.L."/>
            <person name="Williams K.H."/>
            <person name="Hubbard S.S."/>
            <person name="Banfield J.F."/>
        </authorList>
    </citation>
    <scope>NUCLEOTIDE SEQUENCE [LARGE SCALE GENOMIC DNA]</scope>
</reference>
<name>A0A1F5YZC6_9BACT</name>
<comment type="caution">
    <text evidence="2">The sequence shown here is derived from an EMBL/GenBank/DDBJ whole genome shotgun (WGS) entry which is preliminary data.</text>
</comment>
<dbReference type="Pfam" id="PF19783">
    <property type="entry name" value="DUF6268"/>
    <property type="match status" value="1"/>
</dbReference>
<protein>
    <recommendedName>
        <fullName evidence="1">DUF6268 domain-containing protein</fullName>
    </recommendedName>
</protein>